<dbReference type="InterPro" id="IPR045083">
    <property type="entry name" value="ATP_synth_F0_asu_bact/mt"/>
</dbReference>
<evidence type="ECO:0000256" key="3">
    <source>
        <dbReference type="ARBA" id="ARBA00022448"/>
    </source>
</evidence>
<dbReference type="HAMAP" id="MF_01393">
    <property type="entry name" value="ATP_synth_a_bact"/>
    <property type="match status" value="1"/>
</dbReference>
<keyword evidence="10 11" id="KW-0066">ATP synthesis</keyword>
<protein>
    <recommendedName>
        <fullName evidence="11 12">ATP synthase subunit a</fullName>
    </recommendedName>
    <alternativeName>
        <fullName evidence="11">ATP synthase F0 sector subunit a</fullName>
    </alternativeName>
    <alternativeName>
        <fullName evidence="11">F-ATPase subunit 6</fullName>
    </alternativeName>
</protein>
<feature type="transmembrane region" description="Helical" evidence="11">
    <location>
        <begin position="45"/>
        <end position="63"/>
    </location>
</feature>
<dbReference type="GO" id="GO:0005886">
    <property type="term" value="C:plasma membrane"/>
    <property type="evidence" value="ECO:0007669"/>
    <property type="project" value="UniProtKB-SubCell"/>
</dbReference>
<dbReference type="EMBL" id="JACBZX010000001">
    <property type="protein sequence ID" value="NYG37426.1"/>
    <property type="molecule type" value="Genomic_DNA"/>
</dbReference>
<evidence type="ECO:0000256" key="5">
    <source>
        <dbReference type="ARBA" id="ARBA00022692"/>
    </source>
</evidence>
<feature type="transmembrane region" description="Helical" evidence="11">
    <location>
        <begin position="102"/>
        <end position="127"/>
    </location>
</feature>
<dbReference type="Gene3D" id="1.20.120.220">
    <property type="entry name" value="ATP synthase, F0 complex, subunit A"/>
    <property type="match status" value="1"/>
</dbReference>
<feature type="transmembrane region" description="Helical" evidence="11">
    <location>
        <begin position="133"/>
        <end position="152"/>
    </location>
</feature>
<comment type="similarity">
    <text evidence="2 11 12">Belongs to the ATPase A chain family.</text>
</comment>
<keyword evidence="14" id="KW-1185">Reference proteome</keyword>
<evidence type="ECO:0000313" key="14">
    <source>
        <dbReference type="Proteomes" id="UP000592181"/>
    </source>
</evidence>
<evidence type="ECO:0000256" key="11">
    <source>
        <dbReference type="HAMAP-Rule" id="MF_01393"/>
    </source>
</evidence>
<dbReference type="RefSeq" id="WP_343037042.1">
    <property type="nucleotide sequence ID" value="NZ_JACBZX010000001.1"/>
</dbReference>
<keyword evidence="7 11" id="KW-1133">Transmembrane helix</keyword>
<dbReference type="SUPFAM" id="SSF81336">
    <property type="entry name" value="F1F0 ATP synthase subunit A"/>
    <property type="match status" value="1"/>
</dbReference>
<dbReference type="GO" id="GO:0045259">
    <property type="term" value="C:proton-transporting ATP synthase complex"/>
    <property type="evidence" value="ECO:0007669"/>
    <property type="project" value="UniProtKB-KW"/>
</dbReference>
<evidence type="ECO:0000256" key="2">
    <source>
        <dbReference type="ARBA" id="ARBA00006810"/>
    </source>
</evidence>
<dbReference type="PROSITE" id="PS00449">
    <property type="entry name" value="ATPASE_A"/>
    <property type="match status" value="1"/>
</dbReference>
<keyword evidence="8 11" id="KW-0406">Ion transport</keyword>
<dbReference type="PANTHER" id="PTHR11410:SF0">
    <property type="entry name" value="ATP SYNTHASE SUBUNIT A"/>
    <property type="match status" value="1"/>
</dbReference>
<keyword evidence="6 11" id="KW-0375">Hydrogen ion transport</keyword>
<dbReference type="AlphaFoldDB" id="A0A852X2Z4"/>
<comment type="caution">
    <text evidence="13">The sequence shown here is derived from an EMBL/GenBank/DDBJ whole genome shotgun (WGS) entry which is preliminary data.</text>
</comment>
<comment type="subcellular location">
    <subcellularLocation>
        <location evidence="11 12">Cell membrane</location>
        <topology evidence="11 12">Multi-pass membrane protein</topology>
    </subcellularLocation>
    <subcellularLocation>
        <location evidence="1">Membrane</location>
        <topology evidence="1">Multi-pass membrane protein</topology>
    </subcellularLocation>
</comment>
<gene>
    <name evidence="11" type="primary">atpB</name>
    <name evidence="13" type="ORF">BJY28_001895</name>
</gene>
<name>A0A852X2Z4_9MICO</name>
<keyword evidence="11" id="KW-1003">Cell membrane</keyword>
<accession>A0A852X2Z4</accession>
<evidence type="ECO:0000256" key="4">
    <source>
        <dbReference type="ARBA" id="ARBA00022547"/>
    </source>
</evidence>
<feature type="transmembrane region" description="Helical" evidence="11">
    <location>
        <begin position="225"/>
        <end position="244"/>
    </location>
</feature>
<evidence type="ECO:0000256" key="1">
    <source>
        <dbReference type="ARBA" id="ARBA00004141"/>
    </source>
</evidence>
<evidence type="ECO:0000256" key="10">
    <source>
        <dbReference type="ARBA" id="ARBA00023310"/>
    </source>
</evidence>
<comment type="function">
    <text evidence="11 12">Key component of the proton channel; it plays a direct role in the translocation of protons across the membrane.</text>
</comment>
<organism evidence="13 14">
    <name type="scientific">Janibacter alkaliphilus</name>
    <dbReference type="NCBI Taxonomy" id="1069963"/>
    <lineage>
        <taxon>Bacteria</taxon>
        <taxon>Bacillati</taxon>
        <taxon>Actinomycetota</taxon>
        <taxon>Actinomycetes</taxon>
        <taxon>Micrococcales</taxon>
        <taxon>Intrasporangiaceae</taxon>
        <taxon>Janibacter</taxon>
    </lineage>
</organism>
<feature type="transmembrane region" description="Helical" evidence="11">
    <location>
        <begin position="164"/>
        <end position="187"/>
    </location>
</feature>
<dbReference type="InterPro" id="IPR035908">
    <property type="entry name" value="F0_ATP_A_sf"/>
</dbReference>
<evidence type="ECO:0000256" key="8">
    <source>
        <dbReference type="ARBA" id="ARBA00023065"/>
    </source>
</evidence>
<proteinExistence type="inferred from homology"/>
<evidence type="ECO:0000313" key="13">
    <source>
        <dbReference type="EMBL" id="NYG37426.1"/>
    </source>
</evidence>
<reference evidence="13 14" key="1">
    <citation type="submission" date="2020-07" db="EMBL/GenBank/DDBJ databases">
        <title>Sequencing the genomes of 1000 actinobacteria strains.</title>
        <authorList>
            <person name="Klenk H.-P."/>
        </authorList>
    </citation>
    <scope>NUCLEOTIDE SEQUENCE [LARGE SCALE GENOMIC DNA]</scope>
    <source>
        <strain evidence="13 14">DSM 24723</strain>
    </source>
</reference>
<keyword evidence="9 11" id="KW-0472">Membrane</keyword>
<dbReference type="CDD" id="cd00310">
    <property type="entry name" value="ATP-synt_Fo_a_6"/>
    <property type="match status" value="1"/>
</dbReference>
<dbReference type="PRINTS" id="PR00123">
    <property type="entry name" value="ATPASEA"/>
</dbReference>
<sequence>MTLTAPASISTLAPAASGGEGFEAPTPAIFWQPLFEVGGITVTNQMAWAGIITAVLCVVMVRLSKNAAVVPSKGQWLFEGFYNFPRNTVARDMIGTKEFKRFLPLLVSLFAMVLFFNLAGSFFLTMNPVTGKIAFPIAMTVVVYVVYHWIGFQRMGFVGYFKHMVPPGLPGWIAPVIFLLELVTYFITRPLTLALRLFGNMFAGHMVVYLFVTAGAYFLLDADGILLRLMSLPTFLMAGVMILFELLVQFLQAFVFVLLTASYIAGALADDH</sequence>
<feature type="transmembrane region" description="Helical" evidence="11">
    <location>
        <begin position="193"/>
        <end position="218"/>
    </location>
</feature>
<evidence type="ECO:0000256" key="6">
    <source>
        <dbReference type="ARBA" id="ARBA00022781"/>
    </source>
</evidence>
<keyword evidence="3 11" id="KW-0813">Transport</keyword>
<dbReference type="Proteomes" id="UP000592181">
    <property type="component" value="Unassembled WGS sequence"/>
</dbReference>
<dbReference type="Pfam" id="PF00119">
    <property type="entry name" value="ATP-synt_A"/>
    <property type="match status" value="1"/>
</dbReference>
<evidence type="ECO:0000256" key="9">
    <source>
        <dbReference type="ARBA" id="ARBA00023136"/>
    </source>
</evidence>
<dbReference type="PANTHER" id="PTHR11410">
    <property type="entry name" value="ATP SYNTHASE SUBUNIT A"/>
    <property type="match status" value="1"/>
</dbReference>
<dbReference type="NCBIfam" id="TIGR01131">
    <property type="entry name" value="ATP_synt_6_or_A"/>
    <property type="match status" value="1"/>
</dbReference>
<evidence type="ECO:0000256" key="7">
    <source>
        <dbReference type="ARBA" id="ARBA00022989"/>
    </source>
</evidence>
<evidence type="ECO:0000256" key="12">
    <source>
        <dbReference type="RuleBase" id="RU000483"/>
    </source>
</evidence>
<keyword evidence="4 11" id="KW-0138">CF(0)</keyword>
<dbReference type="GO" id="GO:0046933">
    <property type="term" value="F:proton-transporting ATP synthase activity, rotational mechanism"/>
    <property type="evidence" value="ECO:0007669"/>
    <property type="project" value="UniProtKB-UniRule"/>
</dbReference>
<dbReference type="InterPro" id="IPR000568">
    <property type="entry name" value="ATP_synth_F0_asu"/>
</dbReference>
<keyword evidence="5 11" id="KW-0812">Transmembrane</keyword>
<dbReference type="InterPro" id="IPR023011">
    <property type="entry name" value="ATP_synth_F0_asu_AS"/>
</dbReference>
<feature type="transmembrane region" description="Helical" evidence="11">
    <location>
        <begin position="250"/>
        <end position="269"/>
    </location>
</feature>